<evidence type="ECO:0000313" key="2">
    <source>
        <dbReference type="EMBL" id="KOO21227.1"/>
    </source>
</evidence>
<sequence>MTPQEREKLLAARAVVTAHVLQVVGGPKTRAAVCAAATLAAVSTQVSNSNSSGSGTAAAPPSATTAAGGAPPGFSDSSGLTEIYLLEVLASVPAGHKMLVHVDGLGDFQVTVPAGVAVGESFTFEAEAPIDKQPSGAPIEPVPMGLPVQTEPQVPMGLPVPMAAQPVPMGAPVTSAAPVPSASRSGAVSVAAALPAQLGVASSVASSVGTALAAMSLARELGVTPQNAWVAAHQGARLAKDLGVTPSAAASAGIAAMNLLAEMQKESISKTARRT</sequence>
<proteinExistence type="predicted"/>
<dbReference type="AlphaFoldDB" id="A0A0M0J4G5"/>
<feature type="region of interest" description="Disordered" evidence="1">
    <location>
        <begin position="46"/>
        <end position="73"/>
    </location>
</feature>
<protein>
    <submittedName>
        <fullName evidence="2">Uncharacterized protein</fullName>
    </submittedName>
</protein>
<comment type="caution">
    <text evidence="2">The sequence shown here is derived from an EMBL/GenBank/DDBJ whole genome shotgun (WGS) entry which is preliminary data.</text>
</comment>
<evidence type="ECO:0000313" key="3">
    <source>
        <dbReference type="Proteomes" id="UP000037460"/>
    </source>
</evidence>
<dbReference type="Proteomes" id="UP000037460">
    <property type="component" value="Unassembled WGS sequence"/>
</dbReference>
<feature type="compositionally biased region" description="Low complexity" evidence="1">
    <location>
        <begin position="46"/>
        <end position="69"/>
    </location>
</feature>
<gene>
    <name evidence="2" type="ORF">Ctob_000799</name>
</gene>
<evidence type="ECO:0000256" key="1">
    <source>
        <dbReference type="SAM" id="MobiDB-lite"/>
    </source>
</evidence>
<accession>A0A0M0J4G5</accession>
<name>A0A0M0J4G5_9EUKA</name>
<reference evidence="3" key="1">
    <citation type="journal article" date="2015" name="PLoS Genet.">
        <title>Genome Sequence and Transcriptome Analyses of Chrysochromulina tobin: Metabolic Tools for Enhanced Algal Fitness in the Prominent Order Prymnesiales (Haptophyceae).</title>
        <authorList>
            <person name="Hovde B.T."/>
            <person name="Deodato C.R."/>
            <person name="Hunsperger H.M."/>
            <person name="Ryken S.A."/>
            <person name="Yost W."/>
            <person name="Jha R.K."/>
            <person name="Patterson J."/>
            <person name="Monnat R.J. Jr."/>
            <person name="Barlow S.B."/>
            <person name="Starkenburg S.R."/>
            <person name="Cattolico R.A."/>
        </authorList>
    </citation>
    <scope>NUCLEOTIDE SEQUENCE</scope>
    <source>
        <strain evidence="3">CCMP291</strain>
    </source>
</reference>
<dbReference type="EMBL" id="JWZX01003380">
    <property type="protein sequence ID" value="KOO21227.1"/>
    <property type="molecule type" value="Genomic_DNA"/>
</dbReference>
<keyword evidence="3" id="KW-1185">Reference proteome</keyword>
<organism evidence="2 3">
    <name type="scientific">Chrysochromulina tobinii</name>
    <dbReference type="NCBI Taxonomy" id="1460289"/>
    <lineage>
        <taxon>Eukaryota</taxon>
        <taxon>Haptista</taxon>
        <taxon>Haptophyta</taxon>
        <taxon>Prymnesiophyceae</taxon>
        <taxon>Prymnesiales</taxon>
        <taxon>Chrysochromulinaceae</taxon>
        <taxon>Chrysochromulina</taxon>
    </lineage>
</organism>